<evidence type="ECO:0000256" key="1">
    <source>
        <dbReference type="ARBA" id="ARBA00007867"/>
    </source>
</evidence>
<feature type="transmembrane region" description="Helical" evidence="5">
    <location>
        <begin position="149"/>
        <end position="172"/>
    </location>
</feature>
<keyword evidence="5" id="KW-0812">Transmembrane</keyword>
<keyword evidence="5" id="KW-0472">Membrane</keyword>
<evidence type="ECO:0000313" key="8">
    <source>
        <dbReference type="Proteomes" id="UP001556098"/>
    </source>
</evidence>
<feature type="transmembrane region" description="Helical" evidence="5">
    <location>
        <begin position="40"/>
        <end position="60"/>
    </location>
</feature>
<dbReference type="Pfam" id="PF01564">
    <property type="entry name" value="Spermine_synth"/>
    <property type="match status" value="1"/>
</dbReference>
<dbReference type="Proteomes" id="UP001556098">
    <property type="component" value="Unassembled WGS sequence"/>
</dbReference>
<dbReference type="PANTHER" id="PTHR43317:SF1">
    <property type="entry name" value="THERMOSPERMINE SYNTHASE ACAULIS5"/>
    <property type="match status" value="1"/>
</dbReference>
<evidence type="ECO:0000256" key="4">
    <source>
        <dbReference type="PROSITE-ProRule" id="PRU00354"/>
    </source>
</evidence>
<evidence type="ECO:0000259" key="6">
    <source>
        <dbReference type="PROSITE" id="PS51006"/>
    </source>
</evidence>
<feature type="transmembrane region" description="Helical" evidence="5">
    <location>
        <begin position="178"/>
        <end position="199"/>
    </location>
</feature>
<keyword evidence="2 4" id="KW-0808">Transferase</keyword>
<keyword evidence="8" id="KW-1185">Reference proteome</keyword>
<feature type="domain" description="PABS" evidence="6">
    <location>
        <begin position="316"/>
        <end position="445"/>
    </location>
</feature>
<name>A0ABV3RNV0_9RHOB</name>
<feature type="transmembrane region" description="Helical" evidence="5">
    <location>
        <begin position="7"/>
        <end position="28"/>
    </location>
</feature>
<dbReference type="PROSITE" id="PS51006">
    <property type="entry name" value="PABS_2"/>
    <property type="match status" value="1"/>
</dbReference>
<evidence type="ECO:0000256" key="5">
    <source>
        <dbReference type="SAM" id="Phobius"/>
    </source>
</evidence>
<gene>
    <name evidence="7" type="ORF">AB2B41_13600</name>
</gene>
<comment type="caution">
    <text evidence="7">The sequence shown here is derived from an EMBL/GenBank/DDBJ whole genome shotgun (WGS) entry which is preliminary data.</text>
</comment>
<dbReference type="RefSeq" id="WP_367878342.1">
    <property type="nucleotide sequence ID" value="NZ_JBFNXX010000009.1"/>
</dbReference>
<feature type="transmembrane region" description="Helical" evidence="5">
    <location>
        <begin position="109"/>
        <end position="129"/>
    </location>
</feature>
<sequence length="498" mass="52667">MTRNIPISFLVILQGVISAASLVVEIVAGRMLAPHVGMSLYTWTAVIAVVLAGFSAGHWWGGRLAEKEDSAALGWTGGALLAGAAATAGAVVLLPAIAGPVLAALANPVWSITALTGLVFFLPSFFAGVPAPVLTKIAVTRASRTGPALGAMFAAGAVGAIAGTLLAGFFFISWLGSALTLVVVTCVYAGAGLIFFWLGRSAGLRLALVSALLITGLAGLALAAPNPCDRESRYFCLRLDDLSVDPGQPVHLMVIDHLAHGISARDLPQVQFTEHTAMLDHLSVLRAPRGDFTSFHIGGGNYAVPRAFAAGGAGAITVAEIDPEVTAMAVEDFWFDPATATVLHEDGRRALLTRPEARYDIIIGDAFTDVVVPVHLVTEEFFRLAASRLTPEGTFLMNVIDHEDRLRALSSIVATMRRVFPVVEVWTQQAQPVPGQRMVFVVVGGQNRSEVDSFTVPAPDQTRFGALADDMVRGLADARGQILTDDYAPIDRLMARRD</sequence>
<dbReference type="InterPro" id="IPR029063">
    <property type="entry name" value="SAM-dependent_MTases_sf"/>
</dbReference>
<dbReference type="InterPro" id="IPR030374">
    <property type="entry name" value="PABS"/>
</dbReference>
<feature type="transmembrane region" description="Helical" evidence="5">
    <location>
        <begin position="72"/>
        <end position="97"/>
    </location>
</feature>
<dbReference type="EMBL" id="JBFNXX010000009">
    <property type="protein sequence ID" value="MEW9920646.1"/>
    <property type="molecule type" value="Genomic_DNA"/>
</dbReference>
<evidence type="ECO:0000313" key="7">
    <source>
        <dbReference type="EMBL" id="MEW9920646.1"/>
    </source>
</evidence>
<dbReference type="SUPFAM" id="SSF53335">
    <property type="entry name" value="S-adenosyl-L-methionine-dependent methyltransferases"/>
    <property type="match status" value="1"/>
</dbReference>
<feature type="active site" description="Proton acceptor" evidence="4">
    <location>
        <position position="365"/>
    </location>
</feature>
<dbReference type="Gene3D" id="3.40.50.150">
    <property type="entry name" value="Vaccinia Virus protein VP39"/>
    <property type="match status" value="1"/>
</dbReference>
<keyword evidence="5" id="KW-1133">Transmembrane helix</keyword>
<protein>
    <submittedName>
        <fullName evidence="7">Fused MFS/spermidine synthase</fullName>
    </submittedName>
</protein>
<evidence type="ECO:0000256" key="3">
    <source>
        <dbReference type="ARBA" id="ARBA00023115"/>
    </source>
</evidence>
<reference evidence="7 8" key="1">
    <citation type="submission" date="2024-07" db="EMBL/GenBank/DDBJ databases">
        <title>Marimonas sp.nov., isolated from tidal-flat sediment.</title>
        <authorList>
            <person name="Jayan J.N."/>
            <person name="Lee S.S."/>
        </authorList>
    </citation>
    <scope>NUCLEOTIDE SEQUENCE [LARGE SCALE GENOMIC DNA]</scope>
    <source>
        <strain evidence="7 8">MJW-29</strain>
    </source>
</reference>
<dbReference type="PANTHER" id="PTHR43317">
    <property type="entry name" value="THERMOSPERMINE SYNTHASE ACAULIS5"/>
    <property type="match status" value="1"/>
</dbReference>
<feature type="transmembrane region" description="Helical" evidence="5">
    <location>
        <begin position="206"/>
        <end position="224"/>
    </location>
</feature>
<comment type="similarity">
    <text evidence="1">Belongs to the spermidine/spermine synthase family.</text>
</comment>
<keyword evidence="3 4" id="KW-0620">Polyamine biosynthesis</keyword>
<evidence type="ECO:0000256" key="2">
    <source>
        <dbReference type="ARBA" id="ARBA00022679"/>
    </source>
</evidence>
<proteinExistence type="inferred from homology"/>
<dbReference type="NCBIfam" id="NF037959">
    <property type="entry name" value="MFS_SpdSyn"/>
    <property type="match status" value="1"/>
</dbReference>
<organism evidence="7 8">
    <name type="scientific">Sulfitobacter sediminis</name>
    <dbReference type="NCBI Taxonomy" id="3234186"/>
    <lineage>
        <taxon>Bacteria</taxon>
        <taxon>Pseudomonadati</taxon>
        <taxon>Pseudomonadota</taxon>
        <taxon>Alphaproteobacteria</taxon>
        <taxon>Rhodobacterales</taxon>
        <taxon>Roseobacteraceae</taxon>
        <taxon>Sulfitobacter</taxon>
    </lineage>
</organism>
<accession>A0ABV3RNV0</accession>